<feature type="transmembrane region" description="Helical" evidence="1">
    <location>
        <begin position="88"/>
        <end position="106"/>
    </location>
</feature>
<keyword evidence="1" id="KW-0812">Transmembrane</keyword>
<dbReference type="PATRIC" id="fig|80852.17.peg.4158"/>
<organism evidence="2 3">
    <name type="scientific">Aliivibrio wodanis</name>
    <dbReference type="NCBI Taxonomy" id="80852"/>
    <lineage>
        <taxon>Bacteria</taxon>
        <taxon>Pseudomonadati</taxon>
        <taxon>Pseudomonadota</taxon>
        <taxon>Gammaproteobacteria</taxon>
        <taxon>Vibrionales</taxon>
        <taxon>Vibrionaceae</taxon>
        <taxon>Aliivibrio</taxon>
    </lineage>
</organism>
<evidence type="ECO:0000313" key="2">
    <source>
        <dbReference type="EMBL" id="CED57927.1"/>
    </source>
</evidence>
<feature type="transmembrane region" description="Helical" evidence="1">
    <location>
        <begin position="22"/>
        <end position="43"/>
    </location>
</feature>
<keyword evidence="1" id="KW-1133">Transmembrane helix</keyword>
<dbReference type="KEGG" id="awd:AWOD_p920_01"/>
<dbReference type="EMBL" id="LN554848">
    <property type="protein sequence ID" value="CED57927.1"/>
    <property type="molecule type" value="Genomic_DNA"/>
</dbReference>
<evidence type="ECO:0000313" key="3">
    <source>
        <dbReference type="Proteomes" id="UP000032427"/>
    </source>
</evidence>
<evidence type="ECO:0000256" key="1">
    <source>
        <dbReference type="SAM" id="Phobius"/>
    </source>
</evidence>
<geneLocation type="plasmid" evidence="2 3">
    <name>pAWOD920</name>
</geneLocation>
<proteinExistence type="predicted"/>
<name>A0A090IBN4_9GAMM</name>
<sequence>MSTLVTTVPMARNTSLFNTSPYLVKLIVLAALFFVLFLFTGYANAADIFASAKTDITEATSTDSTLYLAITVLSLIVAVITGVTTKNWFAAVGGFAASMIFISAGMKMVGLS</sequence>
<keyword evidence="1" id="KW-0472">Membrane</keyword>
<dbReference type="Proteomes" id="UP000032427">
    <property type="component" value="Plasmid pAWOD920"/>
</dbReference>
<reference evidence="3" key="1">
    <citation type="submission" date="2014-09" db="EMBL/GenBank/DDBJ databases">
        <authorList>
            <person name="Hjerde E."/>
        </authorList>
    </citation>
    <scope>NUCLEOTIDE SEQUENCE [LARGE SCALE GENOMIC DNA]</scope>
    <source>
        <strain evidence="3">06/09/139</strain>
        <plasmid evidence="3">pAWOD920</plasmid>
    </source>
</reference>
<gene>
    <name evidence="2" type="primary">traA</name>
    <name evidence="2" type="ORF">AWOD_p920_01</name>
</gene>
<protein>
    <submittedName>
        <fullName evidence="2">Conjugative transfer protein TraA, putative fimbrial protein</fullName>
    </submittedName>
</protein>
<feature type="transmembrane region" description="Helical" evidence="1">
    <location>
        <begin position="64"/>
        <end position="82"/>
    </location>
</feature>
<dbReference type="HOGENOM" id="CLU_171580_0_0_6"/>
<keyword evidence="3" id="KW-1185">Reference proteome</keyword>
<dbReference type="OrthoDB" id="5892518at2"/>
<keyword evidence="2" id="KW-0614">Plasmid</keyword>
<accession>A0A090IBN4</accession>
<dbReference type="AlphaFoldDB" id="A0A090IBN4"/>